<dbReference type="EMBL" id="QTJU01000012">
    <property type="protein sequence ID" value="RFM25990.1"/>
    <property type="molecule type" value="Genomic_DNA"/>
</dbReference>
<accession>A0A3E1NDI1</accession>
<name>A0A3E1NDI1_9BACT</name>
<keyword evidence="4" id="KW-1185">Reference proteome</keyword>
<sequence>MMKRTSFFILLACIAMAFGSCLKSDDFLDTANTQPVIEFPSYASGANNANGNTLSDTTPVVHLDTAIALNLASPQVINKDYKVTVQLDTAAIAAYNAANDDTYEPLPASLITIPSATVTIPANHRIGRFGVSLALDKSDYNNHKYAVAFTITDAPGLVISSNAKTFIWLLDLHD</sequence>
<organism evidence="3 4">
    <name type="scientific">Deminuibacter soli</name>
    <dbReference type="NCBI Taxonomy" id="2291815"/>
    <lineage>
        <taxon>Bacteria</taxon>
        <taxon>Pseudomonadati</taxon>
        <taxon>Bacteroidota</taxon>
        <taxon>Chitinophagia</taxon>
        <taxon>Chitinophagales</taxon>
        <taxon>Chitinophagaceae</taxon>
        <taxon>Deminuibacter</taxon>
    </lineage>
</organism>
<gene>
    <name evidence="3" type="ORF">DXN05_21905</name>
</gene>
<dbReference type="InterPro" id="IPR013728">
    <property type="entry name" value="BT_3987-like_N"/>
</dbReference>
<dbReference type="Pfam" id="PF08522">
    <property type="entry name" value="BT_3987-like_N"/>
    <property type="match status" value="1"/>
</dbReference>
<protein>
    <submittedName>
        <fullName evidence="3">DUF1735 domain-containing protein</fullName>
    </submittedName>
</protein>
<feature type="signal peptide" evidence="1">
    <location>
        <begin position="1"/>
        <end position="17"/>
    </location>
</feature>
<dbReference type="Proteomes" id="UP000261284">
    <property type="component" value="Unassembled WGS sequence"/>
</dbReference>
<evidence type="ECO:0000256" key="1">
    <source>
        <dbReference type="SAM" id="SignalP"/>
    </source>
</evidence>
<evidence type="ECO:0000259" key="2">
    <source>
        <dbReference type="Pfam" id="PF08522"/>
    </source>
</evidence>
<dbReference type="Gene3D" id="2.60.40.1740">
    <property type="entry name" value="hypothetical protein (bacova_03559)"/>
    <property type="match status" value="1"/>
</dbReference>
<comment type="caution">
    <text evidence="3">The sequence shown here is derived from an EMBL/GenBank/DDBJ whole genome shotgun (WGS) entry which is preliminary data.</text>
</comment>
<reference evidence="3 4" key="1">
    <citation type="submission" date="2018-08" db="EMBL/GenBank/DDBJ databases">
        <title>Chitinophagaceae sp. K23C18032701, a novel bacterium isolated from forest soil.</title>
        <authorList>
            <person name="Wang C."/>
        </authorList>
    </citation>
    <scope>NUCLEOTIDE SEQUENCE [LARGE SCALE GENOMIC DNA]</scope>
    <source>
        <strain evidence="3 4">K23C18032701</strain>
    </source>
</reference>
<proteinExistence type="predicted"/>
<dbReference type="AlphaFoldDB" id="A0A3E1NDI1"/>
<evidence type="ECO:0000313" key="4">
    <source>
        <dbReference type="Proteomes" id="UP000261284"/>
    </source>
</evidence>
<feature type="domain" description="BT-3987-like N-terminal" evidence="2">
    <location>
        <begin position="57"/>
        <end position="155"/>
    </location>
</feature>
<feature type="chain" id="PRO_5017625775" evidence="1">
    <location>
        <begin position="18"/>
        <end position="174"/>
    </location>
</feature>
<dbReference type="PROSITE" id="PS51257">
    <property type="entry name" value="PROKAR_LIPOPROTEIN"/>
    <property type="match status" value="1"/>
</dbReference>
<keyword evidence="1" id="KW-0732">Signal</keyword>
<evidence type="ECO:0000313" key="3">
    <source>
        <dbReference type="EMBL" id="RFM25990.1"/>
    </source>
</evidence>